<gene>
    <name evidence="8" type="ORF">BRADI_5g13034v3</name>
</gene>
<dbReference type="EnsemblPlants" id="KQJ83100">
    <property type="protein sequence ID" value="KQJ83100"/>
    <property type="gene ID" value="BRADI_5g13034v3"/>
</dbReference>
<dbReference type="FunCoup" id="I1IYQ3">
    <property type="interactions" value="1144"/>
</dbReference>
<reference evidence="9" key="3">
    <citation type="submission" date="2018-08" db="UniProtKB">
        <authorList>
            <consortium name="EnsemblPlants"/>
        </authorList>
    </citation>
    <scope>IDENTIFICATION</scope>
    <source>
        <strain evidence="9">cv. Bd21</strain>
    </source>
</reference>
<dbReference type="ExpressionAtlas" id="I1IYQ3">
    <property type="expression patterns" value="baseline"/>
</dbReference>
<dbReference type="Proteomes" id="UP000008810">
    <property type="component" value="Chromosome 5"/>
</dbReference>
<dbReference type="GO" id="GO:0015245">
    <property type="term" value="F:fatty acid transmembrane transporter activity"/>
    <property type="evidence" value="ECO:0000318"/>
    <property type="project" value="GO_Central"/>
</dbReference>
<evidence type="ECO:0000256" key="3">
    <source>
        <dbReference type="ARBA" id="ARBA00022692"/>
    </source>
</evidence>
<comment type="similarity">
    <text evidence="2">Belongs to the TMEM14 family.</text>
</comment>
<evidence type="ECO:0000256" key="4">
    <source>
        <dbReference type="ARBA" id="ARBA00022989"/>
    </source>
</evidence>
<evidence type="ECO:0000256" key="6">
    <source>
        <dbReference type="SAM" id="MobiDB-lite"/>
    </source>
</evidence>
<keyword evidence="4 7" id="KW-1133">Transmembrane helix</keyword>
<evidence type="ECO:0000313" key="9">
    <source>
        <dbReference type="EnsemblPlants" id="KQJ83100"/>
    </source>
</evidence>
<dbReference type="InterPro" id="IPR005349">
    <property type="entry name" value="TMEM14"/>
</dbReference>
<feature type="transmembrane region" description="Helical" evidence="7">
    <location>
        <begin position="180"/>
        <end position="198"/>
    </location>
</feature>
<keyword evidence="5 7" id="KW-0472">Membrane</keyword>
<accession>I1IYQ3</accession>
<feature type="transmembrane region" description="Helical" evidence="7">
    <location>
        <begin position="152"/>
        <end position="173"/>
    </location>
</feature>
<comment type="subcellular location">
    <subcellularLocation>
        <location evidence="1">Membrane</location>
    </subcellularLocation>
</comment>
<dbReference type="Gene3D" id="1.10.10.1740">
    <property type="entry name" value="Transmembrane protein 14-like"/>
    <property type="match status" value="1"/>
</dbReference>
<feature type="transmembrane region" description="Helical" evidence="7">
    <location>
        <begin position="210"/>
        <end position="229"/>
    </location>
</feature>
<dbReference type="GO" id="GO:0009706">
    <property type="term" value="C:chloroplast inner membrane"/>
    <property type="evidence" value="ECO:0000318"/>
    <property type="project" value="GO_Central"/>
</dbReference>
<dbReference type="GO" id="GO:0015908">
    <property type="term" value="P:fatty acid transport"/>
    <property type="evidence" value="ECO:0000318"/>
    <property type="project" value="GO_Central"/>
</dbReference>
<evidence type="ECO:0000256" key="5">
    <source>
        <dbReference type="ARBA" id="ARBA00023136"/>
    </source>
</evidence>
<dbReference type="STRING" id="15368.I1IYQ3"/>
<evidence type="ECO:0000313" key="10">
    <source>
        <dbReference type="Proteomes" id="UP000008810"/>
    </source>
</evidence>
<evidence type="ECO:0008006" key="11">
    <source>
        <dbReference type="Google" id="ProtNLM"/>
    </source>
</evidence>
<feature type="region of interest" description="Disordered" evidence="6">
    <location>
        <begin position="1"/>
        <end position="25"/>
    </location>
</feature>
<feature type="transmembrane region" description="Helical" evidence="7">
    <location>
        <begin position="125"/>
        <end position="146"/>
    </location>
</feature>
<reference evidence="8" key="2">
    <citation type="submission" date="2017-06" db="EMBL/GenBank/DDBJ databases">
        <title>WGS assembly of Brachypodium distachyon.</title>
        <authorList>
            <consortium name="The International Brachypodium Initiative"/>
            <person name="Lucas S."/>
            <person name="Harmon-Smith M."/>
            <person name="Lail K."/>
            <person name="Tice H."/>
            <person name="Grimwood J."/>
            <person name="Bruce D."/>
            <person name="Barry K."/>
            <person name="Shu S."/>
            <person name="Lindquist E."/>
            <person name="Wang M."/>
            <person name="Pitluck S."/>
            <person name="Vogel J.P."/>
            <person name="Garvin D.F."/>
            <person name="Mockler T.C."/>
            <person name="Schmutz J."/>
            <person name="Rokhsar D."/>
            <person name="Bevan M.W."/>
        </authorList>
    </citation>
    <scope>NUCLEOTIDE SEQUENCE</scope>
    <source>
        <strain evidence="8">Bd21</strain>
    </source>
</reference>
<feature type="compositionally biased region" description="Low complexity" evidence="6">
    <location>
        <begin position="1"/>
        <end position="16"/>
    </location>
</feature>
<keyword evidence="3 7" id="KW-0812">Transmembrane</keyword>
<evidence type="ECO:0000256" key="2">
    <source>
        <dbReference type="ARBA" id="ARBA00007590"/>
    </source>
</evidence>
<dbReference type="InterPro" id="IPR044890">
    <property type="entry name" value="TMEM14_sf"/>
</dbReference>
<dbReference type="OrthoDB" id="655183at2759"/>
<keyword evidence="10" id="KW-1185">Reference proteome</keyword>
<dbReference type="Pfam" id="PF03647">
    <property type="entry name" value="Tmemb_14"/>
    <property type="match status" value="1"/>
</dbReference>
<dbReference type="InParanoid" id="I1IYQ3"/>
<protein>
    <recommendedName>
        <fullName evidence="11">Protein FATTY ACID EXPORT 1, chloroplastic</fullName>
    </recommendedName>
</protein>
<dbReference type="Gramene" id="KQJ83100">
    <property type="protein sequence ID" value="KQJ83100"/>
    <property type="gene ID" value="BRADI_5g13034v3"/>
</dbReference>
<reference evidence="8 9" key="1">
    <citation type="journal article" date="2010" name="Nature">
        <title>Genome sequencing and analysis of the model grass Brachypodium distachyon.</title>
        <authorList>
            <consortium name="International Brachypodium Initiative"/>
        </authorList>
    </citation>
    <scope>NUCLEOTIDE SEQUENCE [LARGE SCALE GENOMIC DNA]</scope>
    <source>
        <strain evidence="8 9">Bd21</strain>
    </source>
</reference>
<dbReference type="EMBL" id="CM000884">
    <property type="protein sequence ID" value="KQJ83100.1"/>
    <property type="molecule type" value="Genomic_DNA"/>
</dbReference>
<dbReference type="PANTHER" id="PTHR12668:SF16">
    <property type="entry name" value="OS04G0470300 PROTEIN"/>
    <property type="match status" value="1"/>
</dbReference>
<evidence type="ECO:0000256" key="7">
    <source>
        <dbReference type="SAM" id="Phobius"/>
    </source>
</evidence>
<proteinExistence type="inferred from homology"/>
<dbReference type="PANTHER" id="PTHR12668">
    <property type="entry name" value="TRANSMEMBRANE PROTEIN 14, 15"/>
    <property type="match status" value="1"/>
</dbReference>
<name>I1IYQ3_BRADI</name>
<evidence type="ECO:0000313" key="8">
    <source>
        <dbReference type="EMBL" id="KQJ83100.1"/>
    </source>
</evidence>
<organism evidence="8">
    <name type="scientific">Brachypodium distachyon</name>
    <name type="common">Purple false brome</name>
    <name type="synonym">Trachynia distachya</name>
    <dbReference type="NCBI Taxonomy" id="15368"/>
    <lineage>
        <taxon>Eukaryota</taxon>
        <taxon>Viridiplantae</taxon>
        <taxon>Streptophyta</taxon>
        <taxon>Embryophyta</taxon>
        <taxon>Tracheophyta</taxon>
        <taxon>Spermatophyta</taxon>
        <taxon>Magnoliopsida</taxon>
        <taxon>Liliopsida</taxon>
        <taxon>Poales</taxon>
        <taxon>Poaceae</taxon>
        <taxon>BOP clade</taxon>
        <taxon>Pooideae</taxon>
        <taxon>Stipodae</taxon>
        <taxon>Brachypodieae</taxon>
        <taxon>Brachypodium</taxon>
    </lineage>
</organism>
<dbReference type="AlphaFoldDB" id="I1IYQ3"/>
<sequence length="245" mass="26467">MHRLPAAPSRSAAVRPHISPAPPYLGLRRQHGRVAMANRGCEFESRFRSTDQVRGSARAGENPLSISTNGVGMKPFGVGAKISTKRANGNTRVEELNLRSNQTEGLVETDEPVTSPKRSAKIHDFCFGIPFGGLLFCMGLLGYFFSRSTISLVLGVAPGLATLFLGILSLNFWKRGRSSFLFILGQAAISAVLAWKYSHAYLLTNRILPWGFYASLSTAMACFYAYVLLAGGNPPPKKLAGASLS</sequence>
<evidence type="ECO:0000256" key="1">
    <source>
        <dbReference type="ARBA" id="ARBA00004370"/>
    </source>
</evidence>